<evidence type="ECO:0000313" key="3">
    <source>
        <dbReference type="Proteomes" id="UP000318384"/>
    </source>
</evidence>
<gene>
    <name evidence="2" type="ORF">V202x_43660</name>
</gene>
<evidence type="ECO:0000259" key="1">
    <source>
        <dbReference type="Pfam" id="PF13360"/>
    </source>
</evidence>
<dbReference type="InterPro" id="IPR000801">
    <property type="entry name" value="Esterase-like"/>
</dbReference>
<dbReference type="InterPro" id="IPR011047">
    <property type="entry name" value="Quinoprotein_ADH-like_sf"/>
</dbReference>
<dbReference type="InterPro" id="IPR029058">
    <property type="entry name" value="AB_hydrolase_fold"/>
</dbReference>
<dbReference type="OrthoDB" id="9784036at2"/>
<dbReference type="SUPFAM" id="SSF81296">
    <property type="entry name" value="E set domains"/>
    <property type="match status" value="1"/>
</dbReference>
<protein>
    <submittedName>
        <fullName evidence="2">Enterobactin/ferric enterobactin esterase</fullName>
    </submittedName>
</protein>
<organism evidence="2 3">
    <name type="scientific">Gimesia aquarii</name>
    <dbReference type="NCBI Taxonomy" id="2527964"/>
    <lineage>
        <taxon>Bacteria</taxon>
        <taxon>Pseudomonadati</taxon>
        <taxon>Planctomycetota</taxon>
        <taxon>Planctomycetia</taxon>
        <taxon>Planctomycetales</taxon>
        <taxon>Planctomycetaceae</taxon>
        <taxon>Gimesia</taxon>
    </lineage>
</organism>
<feature type="domain" description="Pyrrolo-quinoline quinone repeat" evidence="1">
    <location>
        <begin position="185"/>
        <end position="371"/>
    </location>
</feature>
<dbReference type="SMART" id="SM00564">
    <property type="entry name" value="PQQ"/>
    <property type="match status" value="5"/>
</dbReference>
<dbReference type="EMBL" id="CP037422">
    <property type="protein sequence ID" value="QDU10952.1"/>
    <property type="molecule type" value="Genomic_DNA"/>
</dbReference>
<dbReference type="Gene3D" id="2.130.10.10">
    <property type="entry name" value="YVTN repeat-like/Quinoprotein amine dehydrogenase"/>
    <property type="match status" value="1"/>
</dbReference>
<keyword evidence="3" id="KW-1185">Reference proteome</keyword>
<dbReference type="InterPro" id="IPR013783">
    <property type="entry name" value="Ig-like_fold"/>
</dbReference>
<dbReference type="Gene3D" id="3.40.50.1820">
    <property type="entry name" value="alpha/beta hydrolase"/>
    <property type="match status" value="1"/>
</dbReference>
<dbReference type="AlphaFoldDB" id="A0A517X0C2"/>
<proteinExistence type="predicted"/>
<dbReference type="Proteomes" id="UP000318384">
    <property type="component" value="Chromosome"/>
</dbReference>
<feature type="domain" description="Pyrrolo-quinoline quinone repeat" evidence="1">
    <location>
        <begin position="66"/>
        <end position="167"/>
    </location>
</feature>
<dbReference type="Pfam" id="PF00756">
    <property type="entry name" value="Esterase"/>
    <property type="match status" value="1"/>
</dbReference>
<sequence>MQSIQPASSFLKIMGMTFLTAVCLLNLSIVFCAASFADWPQLRGENCDGHAKESSILSRTSDVQLKIGWKKALGSGYSSVVVVGDRIVTGYCDDKEGYLVCFSAEDGRELWKHHTGPRWKGSNGSFDGPIATPAVGFGRVFMITPAGDLFAVNSKSGELDWKLNVAEKLGIKPIFYGFGASPIIHGKHLFIQLGPPTGTLCALNPTDGEVVWSQGTDSVGYQNPVPIVFNGKTVLLSAGNTQIAGVDTQSGKALFEFTHQGQGARGAWSLIPVPMPGNRVFLAHDDTRSKLIALKTGNQTQPIDVEEVWEERSIRNSYNVPVAVGENIFAFSSRILTCVDDKGKLLWRSRKPGDGFISAVDNHLILLTKAGTMHIARASVSGYEEITQEKIFDDVTWSLPAIHKNSIFVRSIGEIARVNIVPGKTSPQRLVKSEPVGEKFQAFLARVENAKAADKNKEVDQFFAKISSTPYIENGIVHFLLRGNYQDTAVASDLFGARQERRMQPVKGTDLFYFAAKIPNDTRVSYVFIADYKTIPDPLNPRKNKSSLFVEDIEIVHLVGGETLTMSWFDMPGRPKSIEPDSSQALIGQLSTTHLVSKNMKGEKIPLTVYTPPHYPQSGKSYPVVFVHDGEAAIKLGKLPHIVEKLIQSKTIPEVVVVFIHRPFNPMLGAFGYEQMFGTELIPMIEQKYQISKKRNDHSSLGGGFAGLIALTSAMSNRDQIGRLAIQSVHAFELHQPMIDGALATAGPKSDILMQWGKFEVTNPEENWDMAKTSDRISKQLSKSGHNIQARVVNDGSDWICWRSHTAEILQFLLAESK</sequence>
<name>A0A517X0C2_9PLAN</name>
<dbReference type="SUPFAM" id="SSF50998">
    <property type="entry name" value="Quinoprotein alcohol dehydrogenase-like"/>
    <property type="match status" value="1"/>
</dbReference>
<dbReference type="PANTHER" id="PTHR34512:SF30">
    <property type="entry name" value="OUTER MEMBRANE PROTEIN ASSEMBLY FACTOR BAMB"/>
    <property type="match status" value="1"/>
</dbReference>
<dbReference type="InterPro" id="IPR018391">
    <property type="entry name" value="PQQ_b-propeller_rpt"/>
</dbReference>
<dbReference type="InterPro" id="IPR014756">
    <property type="entry name" value="Ig_E-set"/>
</dbReference>
<reference evidence="2 3" key="1">
    <citation type="submission" date="2019-03" db="EMBL/GenBank/DDBJ databases">
        <title>Deep-cultivation of Planctomycetes and their phenomic and genomic characterization uncovers novel biology.</title>
        <authorList>
            <person name="Wiegand S."/>
            <person name="Jogler M."/>
            <person name="Boedeker C."/>
            <person name="Pinto D."/>
            <person name="Vollmers J."/>
            <person name="Rivas-Marin E."/>
            <person name="Kohn T."/>
            <person name="Peeters S.H."/>
            <person name="Heuer A."/>
            <person name="Rast P."/>
            <person name="Oberbeckmann S."/>
            <person name="Bunk B."/>
            <person name="Jeske O."/>
            <person name="Meyerdierks A."/>
            <person name="Storesund J.E."/>
            <person name="Kallscheuer N."/>
            <person name="Luecker S."/>
            <person name="Lage O.M."/>
            <person name="Pohl T."/>
            <person name="Merkel B.J."/>
            <person name="Hornburger P."/>
            <person name="Mueller R.-W."/>
            <person name="Bruemmer F."/>
            <person name="Labrenz M."/>
            <person name="Spormann A.M."/>
            <person name="Op den Camp H."/>
            <person name="Overmann J."/>
            <person name="Amann R."/>
            <person name="Jetten M.S.M."/>
            <person name="Mascher T."/>
            <person name="Medema M.H."/>
            <person name="Devos D.P."/>
            <person name="Kaster A.-K."/>
            <person name="Ovreas L."/>
            <person name="Rohde M."/>
            <person name="Galperin M.Y."/>
            <person name="Jogler C."/>
        </authorList>
    </citation>
    <scope>NUCLEOTIDE SEQUENCE [LARGE SCALE GENOMIC DNA]</scope>
    <source>
        <strain evidence="2 3">V202</strain>
    </source>
</reference>
<accession>A0A517X0C2</accession>
<dbReference type="InterPro" id="IPR015943">
    <property type="entry name" value="WD40/YVTN_repeat-like_dom_sf"/>
</dbReference>
<dbReference type="Gene3D" id="2.60.40.10">
    <property type="entry name" value="Immunoglobulins"/>
    <property type="match status" value="1"/>
</dbReference>
<dbReference type="SUPFAM" id="SSF53474">
    <property type="entry name" value="alpha/beta-Hydrolases"/>
    <property type="match status" value="1"/>
</dbReference>
<dbReference type="RefSeq" id="WP_145178814.1">
    <property type="nucleotide sequence ID" value="NZ_CP037422.1"/>
</dbReference>
<evidence type="ECO:0000313" key="2">
    <source>
        <dbReference type="EMBL" id="QDU10952.1"/>
    </source>
</evidence>
<dbReference type="InterPro" id="IPR002372">
    <property type="entry name" value="PQQ_rpt_dom"/>
</dbReference>
<dbReference type="PANTHER" id="PTHR34512">
    <property type="entry name" value="CELL SURFACE PROTEIN"/>
    <property type="match status" value="1"/>
</dbReference>
<dbReference type="Pfam" id="PF13360">
    <property type="entry name" value="PQQ_2"/>
    <property type="match status" value="2"/>
</dbReference>